<dbReference type="EMBL" id="CAHIKZ030000433">
    <property type="protein sequence ID" value="CAE1174091.1"/>
    <property type="molecule type" value="Genomic_DNA"/>
</dbReference>
<dbReference type="PANTHER" id="PTHR22774:SF11">
    <property type="entry name" value="CHOREIN N-TERMINAL DOMAIN-CONTAINING PROTEIN"/>
    <property type="match status" value="1"/>
</dbReference>
<feature type="region of interest" description="Disordered" evidence="2">
    <location>
        <begin position="796"/>
        <end position="885"/>
    </location>
</feature>
<feature type="compositionally biased region" description="Basic and acidic residues" evidence="2">
    <location>
        <begin position="805"/>
        <end position="833"/>
    </location>
</feature>
<feature type="compositionally biased region" description="Low complexity" evidence="2">
    <location>
        <begin position="836"/>
        <end position="847"/>
    </location>
</feature>
<dbReference type="InterPro" id="IPR026728">
    <property type="entry name" value="BLTP3A/B"/>
</dbReference>
<comment type="caution">
    <text evidence="3">The sequence shown here is derived from an EMBL/GenBank/DDBJ whole genome shotgun (WGS) entry which is preliminary data.</text>
</comment>
<feature type="region of interest" description="Disordered" evidence="2">
    <location>
        <begin position="415"/>
        <end position="494"/>
    </location>
</feature>
<dbReference type="Pfam" id="PF24917">
    <property type="entry name" value="BLTP3A_B"/>
    <property type="match status" value="2"/>
</dbReference>
<protein>
    <recommendedName>
        <fullName evidence="5">UHRF1-binding protein 1-like</fullName>
    </recommendedName>
</protein>
<keyword evidence="1" id="KW-0175">Coiled coil</keyword>
<dbReference type="OrthoDB" id="43807at2759"/>
<evidence type="ECO:0000256" key="2">
    <source>
        <dbReference type="SAM" id="MobiDB-lite"/>
    </source>
</evidence>
<gene>
    <name evidence="3" type="ORF">SPHA_12936</name>
</gene>
<name>A0A812BC32_ACAPH</name>
<sequence>MTSLLKNQILKHLSRFTKNLSPDKISLSALRGEGELANLELDETVLMDILELPTWLRLSKAICNRVGIKIQWTKLKTQPICLYLDEVVLEVETCENPRPPNNPQVASLRPGKYGFVERVIDGIYVHINSVQVFFLSKTFQACLQMSRVKVHSVSPTWHATTDLRLTRIKDVSRGEVLIFKEVDWQATRIEAQAVDPHAKGVITQTPIRLIANQAKLRIAVKKNINDCSIVSSRVILLLDDLLWVLTETQLKAALLYATSLQEVIEKSTHQSKQLAAEKLKKQGHIVSDQLKRLQQMKQNKAIPTSKVSRVFTKFDVLSTSYHLITSRIDLHLCDDMQPRKDSSPTHNSRIEGGAMQITLNKLSLDFYPFNPAGGERKQWYRYSDQVGSRNHWVGQLFAGHKEEVRRAKVAYGLLSPSQSPTHISEQAANSSSSSTCSSSSLSSTSGATSKLQTSPTVSNIGDKSPGFNSSSTMPSQGRPPTSGSGSSSGAGGRTTSRLLESCIVLEIEEFTIYCISTADQKRNNPHKFFSSEKKVLHLPHDMPIIHLEYTEYYFPEGIDFPVPHANLYALVNPVQLRIDYLTLLWVNYFLLQLSKNLKEGADGPREHVDIKFEALMPKILIHAESGSHHHSSERPDTLLIQMSKISATNNRAEPHASRDKLLSVLNEQSKSHLYKSSEFPMDDNVKAVCPQQVCAHALSKDSIDAYIDPEIKRILTNYKSHLPQTDYIPAFPIGSSGERLKLRTNSLKLDSAYDVWNMDIDQIWMDFTTRRSRPVPFVESFPVTLWFWRTLPSCRNKASTGTQKDVIKNGDVTRERSSSQESSSSDHGKKIDDDFSLSSPHSSTLSSKLHDRSESPPVVDSHSRSSSCDRGPSSSGPTQSSAPRCVLSGKRDHMDIYAVACVRTKVQVLLTHYQYLFILRLLESLSTFQKQLSADTEYFSGNSISSTVSLTSIVHDVEVAMVFQKPSDSNNHSGNVTGGLSGTIKGSIAELPTIDKDSAMEGWNNAESDNYDDSVGLISKSYSDSRLNLSKQEIMNGELQIQSAQMETIHTSDLSLESNNQMGVTLNCTDISSSTQSLSHSIAYSAASDTVYSTSSGVSSDTKSVGGYLGLRKGSIKMEKKKTLSSAWSNFTDKLRSMGELNDDSLFGSEDSEPGQTDYSSDDESFEHLSLEDAEETPAFERKRNLDPQGSFDSMSHDSSSETLSTAREKLQIHVTVFHLSELEVLAQSFGVGSVLRAQLNNIDVIELSGFTWEGFHRKFTSSQGIQYESVSMSDKPFPVKLKYMIGSGLPALKYDVIAQERGFLHVNLADMRLTFQMSTLINLADLLEDELPPVFMPLYINIEDLTLTLQEDRPSSSSPMTPPPTVLSLHQSIVDRGADGVFHVRGANKIPVKIGANEDKTDKVEEKTPAASHSAAISNSNRIIEQLWRRNIELEKNMEETKNEASQKLEQLRAELVCLQTENEQLKHVSEKYFSLSDRVEHVESIERENLKLLERISYLEEEVQTSNKEKDSLLATMHLLQEELLVSEQQRSVIQQQMPSPNQ</sequence>
<dbReference type="PANTHER" id="PTHR22774">
    <property type="entry name" value="CHOREIN N-TERMINAL DOMAIN-CONTAINING PROTEIN"/>
    <property type="match status" value="1"/>
</dbReference>
<feature type="compositionally biased region" description="Polar residues" evidence="2">
    <location>
        <begin position="450"/>
        <end position="473"/>
    </location>
</feature>
<evidence type="ECO:0008006" key="5">
    <source>
        <dbReference type="Google" id="ProtNLM"/>
    </source>
</evidence>
<feature type="compositionally biased region" description="Polar residues" evidence="2">
    <location>
        <begin position="415"/>
        <end position="429"/>
    </location>
</feature>
<accession>A0A812BC32</accession>
<evidence type="ECO:0000313" key="4">
    <source>
        <dbReference type="Proteomes" id="UP000597762"/>
    </source>
</evidence>
<feature type="coiled-coil region" evidence="1">
    <location>
        <begin position="1425"/>
        <end position="1504"/>
    </location>
</feature>
<keyword evidence="4" id="KW-1185">Reference proteome</keyword>
<reference evidence="3" key="1">
    <citation type="submission" date="2021-01" db="EMBL/GenBank/DDBJ databases">
        <authorList>
            <person name="Li R."/>
            <person name="Bekaert M."/>
        </authorList>
    </citation>
    <scope>NUCLEOTIDE SEQUENCE</scope>
    <source>
        <strain evidence="3">Farmed</strain>
    </source>
</reference>
<feature type="compositionally biased region" description="Low complexity" evidence="2">
    <location>
        <begin position="474"/>
        <end position="485"/>
    </location>
</feature>
<evidence type="ECO:0000256" key="1">
    <source>
        <dbReference type="SAM" id="Coils"/>
    </source>
</evidence>
<feature type="compositionally biased region" description="Low complexity" evidence="2">
    <location>
        <begin position="430"/>
        <end position="449"/>
    </location>
</feature>
<dbReference type="Proteomes" id="UP000597762">
    <property type="component" value="Unassembled WGS sequence"/>
</dbReference>
<feature type="region of interest" description="Disordered" evidence="2">
    <location>
        <begin position="1142"/>
        <end position="1203"/>
    </location>
</feature>
<organism evidence="3 4">
    <name type="scientific">Acanthosepion pharaonis</name>
    <name type="common">Pharaoh cuttlefish</name>
    <name type="synonym">Sepia pharaonis</name>
    <dbReference type="NCBI Taxonomy" id="158019"/>
    <lineage>
        <taxon>Eukaryota</taxon>
        <taxon>Metazoa</taxon>
        <taxon>Spiralia</taxon>
        <taxon>Lophotrochozoa</taxon>
        <taxon>Mollusca</taxon>
        <taxon>Cephalopoda</taxon>
        <taxon>Coleoidea</taxon>
        <taxon>Decapodiformes</taxon>
        <taxon>Sepiida</taxon>
        <taxon>Sepiina</taxon>
        <taxon>Sepiidae</taxon>
        <taxon>Acanthosepion</taxon>
    </lineage>
</organism>
<proteinExistence type="predicted"/>
<feature type="compositionally biased region" description="Low complexity" evidence="2">
    <location>
        <begin position="855"/>
        <end position="877"/>
    </location>
</feature>
<evidence type="ECO:0000313" key="3">
    <source>
        <dbReference type="EMBL" id="CAE1174091.1"/>
    </source>
</evidence>